<dbReference type="Pfam" id="PF07333">
    <property type="entry name" value="SLR1-BP"/>
    <property type="match status" value="1"/>
</dbReference>
<keyword evidence="4" id="KW-0611">Plant defense</keyword>
<evidence type="ECO:0000256" key="1">
    <source>
        <dbReference type="ARBA" id="ARBA00006722"/>
    </source>
</evidence>
<dbReference type="HOGENOM" id="CLU_2797736_0_0_1"/>
<name>A0A072V7X8_MEDTR</name>
<keyword evidence="5" id="KW-1015">Disulfide bond</keyword>
<evidence type="ECO:0000313" key="8">
    <source>
        <dbReference type="EnsemblPlants" id="KEH37897"/>
    </source>
</evidence>
<keyword evidence="6" id="KW-0732">Signal</keyword>
<evidence type="ECO:0000256" key="3">
    <source>
        <dbReference type="ARBA" id="ARBA00022577"/>
    </source>
</evidence>
<evidence type="ECO:0000256" key="6">
    <source>
        <dbReference type="SAM" id="SignalP"/>
    </source>
</evidence>
<feature type="chain" id="PRO_5014500467" evidence="6">
    <location>
        <begin position="18"/>
        <end position="68"/>
    </location>
</feature>
<organism evidence="7 9">
    <name type="scientific">Medicago truncatula</name>
    <name type="common">Barrel medic</name>
    <name type="synonym">Medicago tribuloides</name>
    <dbReference type="NCBI Taxonomy" id="3880"/>
    <lineage>
        <taxon>Eukaryota</taxon>
        <taxon>Viridiplantae</taxon>
        <taxon>Streptophyta</taxon>
        <taxon>Embryophyta</taxon>
        <taxon>Tracheophyta</taxon>
        <taxon>Spermatophyta</taxon>
        <taxon>Magnoliopsida</taxon>
        <taxon>eudicotyledons</taxon>
        <taxon>Gunneridae</taxon>
        <taxon>Pentapetalae</taxon>
        <taxon>rosids</taxon>
        <taxon>fabids</taxon>
        <taxon>Fabales</taxon>
        <taxon>Fabaceae</taxon>
        <taxon>Papilionoideae</taxon>
        <taxon>50 kb inversion clade</taxon>
        <taxon>NPAAA clade</taxon>
        <taxon>Hologalegina</taxon>
        <taxon>IRL clade</taxon>
        <taxon>Trifolieae</taxon>
        <taxon>Medicago</taxon>
    </lineage>
</organism>
<dbReference type="AlphaFoldDB" id="A0A072V7X8"/>
<dbReference type="EMBL" id="CM001218">
    <property type="protein sequence ID" value="KEH37897.1"/>
    <property type="molecule type" value="Genomic_DNA"/>
</dbReference>
<evidence type="ECO:0000256" key="2">
    <source>
        <dbReference type="ARBA" id="ARBA00022529"/>
    </source>
</evidence>
<accession>A0A072V7X8</accession>
<comment type="similarity">
    <text evidence="1">Belongs to the DEFL family.</text>
</comment>
<keyword evidence="2" id="KW-0929">Antimicrobial</keyword>
<sequence>MVIILFTFSAIALTSDGCITILPGDCIMEACRQWCHDNYQGHGYCVPTHKNFDPKYICFCNHIIKCYI</sequence>
<dbReference type="GO" id="GO:0031640">
    <property type="term" value="P:killing of cells of another organism"/>
    <property type="evidence" value="ECO:0007669"/>
    <property type="project" value="UniProtKB-KW"/>
</dbReference>
<reference evidence="8" key="3">
    <citation type="submission" date="2015-04" db="UniProtKB">
        <authorList>
            <consortium name="EnsemblPlants"/>
        </authorList>
    </citation>
    <scope>IDENTIFICATION</scope>
    <source>
        <strain evidence="8">cv. Jemalong A17</strain>
    </source>
</reference>
<dbReference type="InterPro" id="IPR010851">
    <property type="entry name" value="DEFL"/>
</dbReference>
<dbReference type="EnsemblPlants" id="KEH37897">
    <property type="protein sequence ID" value="KEH37897"/>
    <property type="gene ID" value="MTR_2g450750"/>
</dbReference>
<proteinExistence type="inferred from homology"/>
<protein>
    <submittedName>
        <fullName evidence="7">SLR1-related LCR</fullName>
    </submittedName>
</protein>
<evidence type="ECO:0000313" key="7">
    <source>
        <dbReference type="EMBL" id="KEH37897.1"/>
    </source>
</evidence>
<feature type="signal peptide" evidence="6">
    <location>
        <begin position="1"/>
        <end position="17"/>
    </location>
</feature>
<keyword evidence="3" id="KW-0295">Fungicide</keyword>
<reference evidence="7 9" key="2">
    <citation type="journal article" date="2014" name="BMC Genomics">
        <title>An improved genome release (version Mt4.0) for the model legume Medicago truncatula.</title>
        <authorList>
            <person name="Tang H."/>
            <person name="Krishnakumar V."/>
            <person name="Bidwell S."/>
            <person name="Rosen B."/>
            <person name="Chan A."/>
            <person name="Zhou S."/>
            <person name="Gentzbittel L."/>
            <person name="Childs K.L."/>
            <person name="Yandell M."/>
            <person name="Gundlach H."/>
            <person name="Mayer K.F."/>
            <person name="Schwartz D.C."/>
            <person name="Town C.D."/>
        </authorList>
    </citation>
    <scope>GENOME REANNOTATION</scope>
    <source>
        <strain evidence="7">A17</strain>
        <strain evidence="8 9">cv. Jemalong A17</strain>
    </source>
</reference>
<evidence type="ECO:0000313" key="9">
    <source>
        <dbReference type="Proteomes" id="UP000002051"/>
    </source>
</evidence>
<dbReference type="GO" id="GO:0050832">
    <property type="term" value="P:defense response to fungus"/>
    <property type="evidence" value="ECO:0007669"/>
    <property type="project" value="UniProtKB-KW"/>
</dbReference>
<dbReference type="Proteomes" id="UP000002051">
    <property type="component" value="Chromosome 2"/>
</dbReference>
<keyword evidence="9" id="KW-1185">Reference proteome</keyword>
<evidence type="ECO:0000256" key="4">
    <source>
        <dbReference type="ARBA" id="ARBA00022821"/>
    </source>
</evidence>
<evidence type="ECO:0000256" key="5">
    <source>
        <dbReference type="ARBA" id="ARBA00023157"/>
    </source>
</evidence>
<reference evidence="7 9" key="1">
    <citation type="journal article" date="2011" name="Nature">
        <title>The Medicago genome provides insight into the evolution of rhizobial symbioses.</title>
        <authorList>
            <person name="Young N.D."/>
            <person name="Debelle F."/>
            <person name="Oldroyd G.E."/>
            <person name="Geurts R."/>
            <person name="Cannon S.B."/>
            <person name="Udvardi M.K."/>
            <person name="Benedito V.A."/>
            <person name="Mayer K.F."/>
            <person name="Gouzy J."/>
            <person name="Schoof H."/>
            <person name="Van de Peer Y."/>
            <person name="Proost S."/>
            <person name="Cook D.R."/>
            <person name="Meyers B.C."/>
            <person name="Spannagl M."/>
            <person name="Cheung F."/>
            <person name="De Mita S."/>
            <person name="Krishnakumar V."/>
            <person name="Gundlach H."/>
            <person name="Zhou S."/>
            <person name="Mudge J."/>
            <person name="Bharti A.K."/>
            <person name="Murray J.D."/>
            <person name="Naoumkina M.A."/>
            <person name="Rosen B."/>
            <person name="Silverstein K.A."/>
            <person name="Tang H."/>
            <person name="Rombauts S."/>
            <person name="Zhao P.X."/>
            <person name="Zhou P."/>
            <person name="Barbe V."/>
            <person name="Bardou P."/>
            <person name="Bechner M."/>
            <person name="Bellec A."/>
            <person name="Berger A."/>
            <person name="Berges H."/>
            <person name="Bidwell S."/>
            <person name="Bisseling T."/>
            <person name="Choisne N."/>
            <person name="Couloux A."/>
            <person name="Denny R."/>
            <person name="Deshpande S."/>
            <person name="Dai X."/>
            <person name="Doyle J.J."/>
            <person name="Dudez A.M."/>
            <person name="Farmer A.D."/>
            <person name="Fouteau S."/>
            <person name="Franken C."/>
            <person name="Gibelin C."/>
            <person name="Gish J."/>
            <person name="Goldstein S."/>
            <person name="Gonzalez A.J."/>
            <person name="Green P.J."/>
            <person name="Hallab A."/>
            <person name="Hartog M."/>
            <person name="Hua A."/>
            <person name="Humphray S.J."/>
            <person name="Jeong D.H."/>
            <person name="Jing Y."/>
            <person name="Jocker A."/>
            <person name="Kenton S.M."/>
            <person name="Kim D.J."/>
            <person name="Klee K."/>
            <person name="Lai H."/>
            <person name="Lang C."/>
            <person name="Lin S."/>
            <person name="Macmil S.L."/>
            <person name="Magdelenat G."/>
            <person name="Matthews L."/>
            <person name="McCorrison J."/>
            <person name="Monaghan E.L."/>
            <person name="Mun J.H."/>
            <person name="Najar F.Z."/>
            <person name="Nicholson C."/>
            <person name="Noirot C."/>
            <person name="O'Bleness M."/>
            <person name="Paule C.R."/>
            <person name="Poulain J."/>
            <person name="Prion F."/>
            <person name="Qin B."/>
            <person name="Qu C."/>
            <person name="Retzel E.F."/>
            <person name="Riddle C."/>
            <person name="Sallet E."/>
            <person name="Samain S."/>
            <person name="Samson N."/>
            <person name="Sanders I."/>
            <person name="Saurat O."/>
            <person name="Scarpelli C."/>
            <person name="Schiex T."/>
            <person name="Segurens B."/>
            <person name="Severin A.J."/>
            <person name="Sherrier D.J."/>
            <person name="Shi R."/>
            <person name="Sims S."/>
            <person name="Singer S.R."/>
            <person name="Sinharoy S."/>
            <person name="Sterck L."/>
            <person name="Viollet A."/>
            <person name="Wang B.B."/>
            <person name="Wang K."/>
            <person name="Wang M."/>
            <person name="Wang X."/>
            <person name="Warfsmann J."/>
            <person name="Weissenbach J."/>
            <person name="White D.D."/>
            <person name="White J.D."/>
            <person name="Wiley G.B."/>
            <person name="Wincker P."/>
            <person name="Xing Y."/>
            <person name="Yang L."/>
            <person name="Yao Z."/>
            <person name="Ying F."/>
            <person name="Zhai J."/>
            <person name="Zhou L."/>
            <person name="Zuber A."/>
            <person name="Denarie J."/>
            <person name="Dixon R.A."/>
            <person name="May G.D."/>
            <person name="Schwartz D.C."/>
            <person name="Rogers J."/>
            <person name="Quetier F."/>
            <person name="Town C.D."/>
            <person name="Roe B.A."/>
        </authorList>
    </citation>
    <scope>NUCLEOTIDE SEQUENCE [LARGE SCALE GENOMIC DNA]</scope>
    <source>
        <strain evidence="7">A17</strain>
        <strain evidence="8 9">cv. Jemalong A17</strain>
    </source>
</reference>
<gene>
    <name evidence="7" type="ordered locus">MTR_2g450750</name>
</gene>